<organism evidence="3 4">
    <name type="scientific">Didymella exigua CBS 183.55</name>
    <dbReference type="NCBI Taxonomy" id="1150837"/>
    <lineage>
        <taxon>Eukaryota</taxon>
        <taxon>Fungi</taxon>
        <taxon>Dikarya</taxon>
        <taxon>Ascomycota</taxon>
        <taxon>Pezizomycotina</taxon>
        <taxon>Dothideomycetes</taxon>
        <taxon>Pleosporomycetidae</taxon>
        <taxon>Pleosporales</taxon>
        <taxon>Pleosporineae</taxon>
        <taxon>Didymellaceae</taxon>
        <taxon>Didymella</taxon>
    </lineage>
</organism>
<accession>A0A6A5RCE2</accession>
<protein>
    <submittedName>
        <fullName evidence="3">Uncharacterized protein</fullName>
    </submittedName>
</protein>
<evidence type="ECO:0000313" key="4">
    <source>
        <dbReference type="Proteomes" id="UP000800082"/>
    </source>
</evidence>
<proteinExistence type="predicted"/>
<dbReference type="EMBL" id="ML978985">
    <property type="protein sequence ID" value="KAF1925352.1"/>
    <property type="molecule type" value="Genomic_DNA"/>
</dbReference>
<evidence type="ECO:0000313" key="3">
    <source>
        <dbReference type="EMBL" id="KAF1925352.1"/>
    </source>
</evidence>
<name>A0A6A5RCE2_9PLEO</name>
<feature type="signal peptide" evidence="2">
    <location>
        <begin position="1"/>
        <end position="18"/>
    </location>
</feature>
<reference evidence="3" key="1">
    <citation type="journal article" date="2020" name="Stud. Mycol.">
        <title>101 Dothideomycetes genomes: a test case for predicting lifestyles and emergence of pathogens.</title>
        <authorList>
            <person name="Haridas S."/>
            <person name="Albert R."/>
            <person name="Binder M."/>
            <person name="Bloem J."/>
            <person name="Labutti K."/>
            <person name="Salamov A."/>
            <person name="Andreopoulos B."/>
            <person name="Baker S."/>
            <person name="Barry K."/>
            <person name="Bills G."/>
            <person name="Bluhm B."/>
            <person name="Cannon C."/>
            <person name="Castanera R."/>
            <person name="Culley D."/>
            <person name="Daum C."/>
            <person name="Ezra D."/>
            <person name="Gonzalez J."/>
            <person name="Henrissat B."/>
            <person name="Kuo A."/>
            <person name="Liang C."/>
            <person name="Lipzen A."/>
            <person name="Lutzoni F."/>
            <person name="Magnuson J."/>
            <person name="Mondo S."/>
            <person name="Nolan M."/>
            <person name="Ohm R."/>
            <person name="Pangilinan J."/>
            <person name="Park H.-J."/>
            <person name="Ramirez L."/>
            <person name="Alfaro M."/>
            <person name="Sun H."/>
            <person name="Tritt A."/>
            <person name="Yoshinaga Y."/>
            <person name="Zwiers L.-H."/>
            <person name="Turgeon B."/>
            <person name="Goodwin S."/>
            <person name="Spatafora J."/>
            <person name="Crous P."/>
            <person name="Grigoriev I."/>
        </authorList>
    </citation>
    <scope>NUCLEOTIDE SEQUENCE</scope>
    <source>
        <strain evidence="3">CBS 183.55</strain>
    </source>
</reference>
<feature type="compositionally biased region" description="Low complexity" evidence="1">
    <location>
        <begin position="32"/>
        <end position="52"/>
    </location>
</feature>
<dbReference type="RefSeq" id="XP_033445604.1">
    <property type="nucleotide sequence ID" value="XM_033593599.1"/>
</dbReference>
<dbReference type="Proteomes" id="UP000800082">
    <property type="component" value="Unassembled WGS sequence"/>
</dbReference>
<feature type="chain" id="PRO_5025594852" evidence="2">
    <location>
        <begin position="19"/>
        <end position="52"/>
    </location>
</feature>
<sequence>MKLTTASIPLVLLAFTSAVPTLYQPSLVHSETAPSTSRATPTTSTTTPSSSL</sequence>
<keyword evidence="4" id="KW-1185">Reference proteome</keyword>
<gene>
    <name evidence="3" type="ORF">M421DRAFT_423907</name>
</gene>
<evidence type="ECO:0000256" key="1">
    <source>
        <dbReference type="SAM" id="MobiDB-lite"/>
    </source>
</evidence>
<dbReference type="GeneID" id="54351267"/>
<feature type="region of interest" description="Disordered" evidence="1">
    <location>
        <begin position="28"/>
        <end position="52"/>
    </location>
</feature>
<keyword evidence="2" id="KW-0732">Signal</keyword>
<dbReference type="AlphaFoldDB" id="A0A6A5RCE2"/>
<evidence type="ECO:0000256" key="2">
    <source>
        <dbReference type="SAM" id="SignalP"/>
    </source>
</evidence>